<dbReference type="OrthoDB" id="3350591at2759"/>
<dbReference type="OMA" id="WINQNAF"/>
<dbReference type="Pfam" id="PF12311">
    <property type="entry name" value="DUF3632"/>
    <property type="match status" value="1"/>
</dbReference>
<reference evidence="2" key="1">
    <citation type="journal article" date="2015" name="Genome Announc.">
        <title>Draft whole-genome sequence of the biocontrol agent Trichoderma harzianum T6776.</title>
        <authorList>
            <person name="Baroncelli R."/>
            <person name="Piaggeschi G."/>
            <person name="Fiorini L."/>
            <person name="Bertolini E."/>
            <person name="Zapparata A."/>
            <person name="Pe M.E."/>
            <person name="Sarrocco S."/>
            <person name="Vannacci G."/>
        </authorList>
    </citation>
    <scope>NUCLEOTIDE SEQUENCE [LARGE SCALE GENOMIC DNA]</scope>
    <source>
        <strain evidence="2">T6776</strain>
    </source>
</reference>
<evidence type="ECO:0000313" key="2">
    <source>
        <dbReference type="Proteomes" id="UP000034112"/>
    </source>
</evidence>
<evidence type="ECO:0000313" key="1">
    <source>
        <dbReference type="EMBL" id="KKO98200.1"/>
    </source>
</evidence>
<dbReference type="PANTHER" id="PTHR38797:SF4">
    <property type="entry name" value="NUCLEAR PORE COMPLEX PROTEIN NUP85"/>
    <property type="match status" value="1"/>
</dbReference>
<dbReference type="AlphaFoldDB" id="A0A0F9WYJ9"/>
<proteinExistence type="predicted"/>
<dbReference type="InterPro" id="IPR053204">
    <property type="entry name" value="Oxopyrrolidines_Biosynth-assoc"/>
</dbReference>
<dbReference type="PANTHER" id="PTHR38797">
    <property type="entry name" value="NUCLEAR PORE COMPLEX PROTEIN NUP85-RELATED"/>
    <property type="match status" value="1"/>
</dbReference>
<organism evidence="1 2">
    <name type="scientific">Trichoderma harzianum</name>
    <name type="common">Hypocrea lixii</name>
    <dbReference type="NCBI Taxonomy" id="5544"/>
    <lineage>
        <taxon>Eukaryota</taxon>
        <taxon>Fungi</taxon>
        <taxon>Dikarya</taxon>
        <taxon>Ascomycota</taxon>
        <taxon>Pezizomycotina</taxon>
        <taxon>Sordariomycetes</taxon>
        <taxon>Hypocreomycetidae</taxon>
        <taxon>Hypocreales</taxon>
        <taxon>Hypocreaceae</taxon>
        <taxon>Trichoderma</taxon>
    </lineage>
</organism>
<name>A0A0F9WYJ9_TRIHA</name>
<dbReference type="Proteomes" id="UP000034112">
    <property type="component" value="Unassembled WGS sequence"/>
</dbReference>
<dbReference type="EMBL" id="JOKZ01000448">
    <property type="protein sequence ID" value="KKO98200.1"/>
    <property type="molecule type" value="Genomic_DNA"/>
</dbReference>
<comment type="caution">
    <text evidence="1">The sequence shown here is derived from an EMBL/GenBank/DDBJ whole genome shotgun (WGS) entry which is preliminary data.</text>
</comment>
<accession>A0A0F9WYJ9</accession>
<gene>
    <name evidence="1" type="ORF">THAR02_09700</name>
</gene>
<protein>
    <submittedName>
        <fullName evidence="1">Uncharacterized protein</fullName>
    </submittedName>
</protein>
<sequence>MSTSSIDFHHLVTGRDFTPETESKLADLLDAAISGTASAQVTADGIDKLCPRNEDAESFLWSLWSLFASVAKRIPLDDPRLQSLVEVLKALNAKKTGSVEIWGSQHELWADMPLFGAVMREEWNGSPEFDNKPDQATKIAQWLSLNSFAARLLGASVSSWTNFAIWELRGGLEEPLSTDEARDTHLITASEWITQAGQVLYNETKNSIELDSQATQALSPGSLIEGTKSGFNEERWNFWKKRLEELSADASAEAKKRAEKALEVIKSLEA</sequence>
<dbReference type="InterPro" id="IPR022085">
    <property type="entry name" value="OpdG"/>
</dbReference>